<dbReference type="Proteomes" id="UP000494363">
    <property type="component" value="Unassembled WGS sequence"/>
</dbReference>
<reference evidence="1 2" key="1">
    <citation type="submission" date="2020-04" db="EMBL/GenBank/DDBJ databases">
        <authorList>
            <person name="De Canck E."/>
        </authorList>
    </citation>
    <scope>NUCLEOTIDE SEQUENCE [LARGE SCALE GENOMIC DNA]</scope>
    <source>
        <strain evidence="1 2">LMG 29542</strain>
    </source>
</reference>
<dbReference type="EMBL" id="CADIKH010000016">
    <property type="protein sequence ID" value="CAB3760260.1"/>
    <property type="molecule type" value="Genomic_DNA"/>
</dbReference>
<evidence type="ECO:0000313" key="1">
    <source>
        <dbReference type="EMBL" id="CAB3760260.1"/>
    </source>
</evidence>
<organism evidence="1 2">
    <name type="scientific">Paraburkholderia humisilvae</name>
    <dbReference type="NCBI Taxonomy" id="627669"/>
    <lineage>
        <taxon>Bacteria</taxon>
        <taxon>Pseudomonadati</taxon>
        <taxon>Pseudomonadota</taxon>
        <taxon>Betaproteobacteria</taxon>
        <taxon>Burkholderiales</taxon>
        <taxon>Burkholderiaceae</taxon>
        <taxon>Paraburkholderia</taxon>
    </lineage>
</organism>
<proteinExistence type="predicted"/>
<accession>A0A6J5E1D3</accession>
<sequence>MKQESLSHCPDRTDAAVLRVGFETRSRATRDGQSERHIRSPSDPAVGLFARLCISVRRVFTRNAPDDGSPCDVEARLLELETHKLNTQHLGNLRD</sequence>
<name>A0A6J5E1D3_9BURK</name>
<protein>
    <submittedName>
        <fullName evidence="1">Uncharacterized protein</fullName>
    </submittedName>
</protein>
<dbReference type="AlphaFoldDB" id="A0A6J5E1D3"/>
<evidence type="ECO:0000313" key="2">
    <source>
        <dbReference type="Proteomes" id="UP000494363"/>
    </source>
</evidence>
<keyword evidence="2" id="KW-1185">Reference proteome</keyword>
<gene>
    <name evidence="1" type="ORF">LMG29542_03797</name>
</gene>